<dbReference type="Pfam" id="PF00512">
    <property type="entry name" value="HisKA"/>
    <property type="match status" value="1"/>
</dbReference>
<dbReference type="InterPro" id="IPR013783">
    <property type="entry name" value="Ig-like_fold"/>
</dbReference>
<evidence type="ECO:0000256" key="8">
    <source>
        <dbReference type="SAM" id="Phobius"/>
    </source>
</evidence>
<dbReference type="PROSITE" id="PS50109">
    <property type="entry name" value="HIS_KIN"/>
    <property type="match status" value="1"/>
</dbReference>
<keyword evidence="8" id="KW-0812">Transmembrane</keyword>
<dbReference type="SUPFAM" id="SSF52172">
    <property type="entry name" value="CheY-like"/>
    <property type="match status" value="1"/>
</dbReference>
<evidence type="ECO:0000313" key="13">
    <source>
        <dbReference type="EMBL" id="BCS86028.1"/>
    </source>
</evidence>
<evidence type="ECO:0000256" key="3">
    <source>
        <dbReference type="ARBA" id="ARBA00022553"/>
    </source>
</evidence>
<evidence type="ECO:0000256" key="5">
    <source>
        <dbReference type="ARBA" id="ARBA00023125"/>
    </source>
</evidence>
<keyword evidence="8" id="KW-0472">Membrane</keyword>
<organism evidence="13 14">
    <name type="scientific">Prevotella herbatica</name>
    <dbReference type="NCBI Taxonomy" id="2801997"/>
    <lineage>
        <taxon>Bacteria</taxon>
        <taxon>Pseudomonadati</taxon>
        <taxon>Bacteroidota</taxon>
        <taxon>Bacteroidia</taxon>
        <taxon>Bacteroidales</taxon>
        <taxon>Prevotellaceae</taxon>
        <taxon>Prevotella</taxon>
    </lineage>
</organism>
<dbReference type="SMART" id="SM00387">
    <property type="entry name" value="HATPase_c"/>
    <property type="match status" value="1"/>
</dbReference>
<evidence type="ECO:0000256" key="4">
    <source>
        <dbReference type="ARBA" id="ARBA00023015"/>
    </source>
</evidence>
<evidence type="ECO:0000256" key="7">
    <source>
        <dbReference type="PROSITE-ProRule" id="PRU00169"/>
    </source>
</evidence>
<dbReference type="InterPro" id="IPR005467">
    <property type="entry name" value="His_kinase_dom"/>
</dbReference>
<dbReference type="Pfam" id="PF02518">
    <property type="entry name" value="HATPase_c"/>
    <property type="match status" value="1"/>
</dbReference>
<dbReference type="InterPro" id="IPR018062">
    <property type="entry name" value="HTH_AraC-typ_CS"/>
</dbReference>
<dbReference type="InterPro" id="IPR011006">
    <property type="entry name" value="CheY-like_superfamily"/>
</dbReference>
<comment type="catalytic activity">
    <reaction evidence="1">
        <text>ATP + protein L-histidine = ADP + protein N-phospho-L-histidine.</text>
        <dbReference type="EC" id="2.7.13.3"/>
    </reaction>
</comment>
<dbReference type="PRINTS" id="PR00344">
    <property type="entry name" value="BCTRLSENSOR"/>
</dbReference>
<name>A0ABM7NZU8_9BACT</name>
<evidence type="ECO:0000256" key="9">
    <source>
        <dbReference type="SAM" id="SignalP"/>
    </source>
</evidence>
<reference evidence="13 14" key="1">
    <citation type="journal article" date="2022" name="Int. J. Syst. Evol. Microbiol.">
        <title>Prevotella herbatica sp. nov., a plant polysaccharide-decomposing anaerobic bacterium isolated from a methanogenic reactor.</title>
        <authorList>
            <person name="Uek A."/>
            <person name="Tonouchi A."/>
            <person name="Kaku N."/>
            <person name="Ueki K."/>
        </authorList>
    </citation>
    <scope>NUCLEOTIDE SEQUENCE [LARGE SCALE GENOMIC DNA]</scope>
    <source>
        <strain evidence="13 14">WR041</strain>
    </source>
</reference>
<dbReference type="PROSITE" id="PS00041">
    <property type="entry name" value="HTH_ARAC_FAMILY_1"/>
    <property type="match status" value="1"/>
</dbReference>
<dbReference type="InterPro" id="IPR001789">
    <property type="entry name" value="Sig_transdc_resp-reg_receiver"/>
</dbReference>
<dbReference type="SUPFAM" id="SSF101898">
    <property type="entry name" value="NHL repeat"/>
    <property type="match status" value="1"/>
</dbReference>
<feature type="signal peptide" evidence="9">
    <location>
        <begin position="1"/>
        <end position="22"/>
    </location>
</feature>
<dbReference type="InterPro" id="IPR004358">
    <property type="entry name" value="Sig_transdc_His_kin-like_C"/>
</dbReference>
<keyword evidence="13" id="KW-0808">Transferase</keyword>
<dbReference type="SMART" id="SM00388">
    <property type="entry name" value="HisKA"/>
    <property type="match status" value="1"/>
</dbReference>
<dbReference type="InterPro" id="IPR018060">
    <property type="entry name" value="HTH_AraC"/>
</dbReference>
<dbReference type="InterPro" id="IPR011110">
    <property type="entry name" value="Reg_prop"/>
</dbReference>
<dbReference type="Pfam" id="PF07494">
    <property type="entry name" value="Reg_prop"/>
    <property type="match status" value="2"/>
</dbReference>
<dbReference type="InterPro" id="IPR036890">
    <property type="entry name" value="HATPase_C_sf"/>
</dbReference>
<proteinExistence type="predicted"/>
<dbReference type="Gene3D" id="2.130.10.10">
    <property type="entry name" value="YVTN repeat-like/Quinoprotein amine dehydrogenase"/>
    <property type="match status" value="2"/>
</dbReference>
<keyword evidence="14" id="KW-1185">Reference proteome</keyword>
<dbReference type="Pfam" id="PF07495">
    <property type="entry name" value="Y_Y_Y"/>
    <property type="match status" value="1"/>
</dbReference>
<evidence type="ECO:0000256" key="6">
    <source>
        <dbReference type="ARBA" id="ARBA00023163"/>
    </source>
</evidence>
<gene>
    <name evidence="13" type="ORF">prwr041_19210</name>
</gene>
<dbReference type="PROSITE" id="PS51257">
    <property type="entry name" value="PROKAR_LIPOPROTEIN"/>
    <property type="match status" value="1"/>
</dbReference>
<dbReference type="Pfam" id="PF12833">
    <property type="entry name" value="HTH_18"/>
    <property type="match status" value="1"/>
</dbReference>
<dbReference type="SUPFAM" id="SSF46689">
    <property type="entry name" value="Homeodomain-like"/>
    <property type="match status" value="1"/>
</dbReference>
<dbReference type="EMBL" id="AP024484">
    <property type="protein sequence ID" value="BCS86028.1"/>
    <property type="molecule type" value="Genomic_DNA"/>
</dbReference>
<dbReference type="Gene3D" id="3.30.565.10">
    <property type="entry name" value="Histidine kinase-like ATPase, C-terminal domain"/>
    <property type="match status" value="1"/>
</dbReference>
<dbReference type="Gene3D" id="1.10.287.130">
    <property type="match status" value="1"/>
</dbReference>
<keyword evidence="3 7" id="KW-0597">Phosphoprotein</keyword>
<evidence type="ECO:0000256" key="2">
    <source>
        <dbReference type="ARBA" id="ARBA00012438"/>
    </source>
</evidence>
<evidence type="ECO:0000313" key="14">
    <source>
        <dbReference type="Proteomes" id="UP001319045"/>
    </source>
</evidence>
<sequence length="1374" mass="154039">MKRLLTVLVILISSISCFTIKAQNNVSFHRLGTHQGLSNSQVNCVFKDSKGYIWFGTQSGLDRFDGFRFKNFFYKYGNDLSLPNNAVDRIQEDINGNLWIHTAVGYCVYMSDTENFNPGSNQLMQAMGMNGTADWVEIDSHKNMWVAVNGRGVYYNEAGKNKSFLFKQDGNRSSVLPSGMVSCITECKGGVIITFNNGILAKLSSKTRKVEWVNKSLFNLHKGVLMAHSTYVDLYGNIWVSYVGHTVVWSCKTKQWYNSVSQIIKEFGIKGVNCNNILVKDLVTDNIGRIWIATDHDGMLMLDTRNHTCESYKYDKTNSESIPDNTIQNLFLDNNGALWVGTYKNGVAFYSAEDSKFSTIYLGDVCTIVEDNSGNLWCGTNNEGIVVYNPLTGVAHHYRSGETGLGSEAVISSTIAKDGSLWFGTFNGGMTHYKDGRFTPYRATGKPNSLANDNVWALETDTNGNIVIATLGGGLQFLNTLSDKFTTYNSHNSGLLSDFILSISFDGEGNIVIGNAQSFSVLDVKTRKITKYNTTRSGHVFSASSINQILVDSRGIVWNASASGLSSYELKGDSLNEISLFPGSQSFVASSVIEDLANTIWVATDKGVSHIVLTNEDGKWNYFVTNYNEIDGLQNRQFNSRAIFLCHNGNVVVGGQDGINIIPPQKTKRSFRQSHALFAGFVLYDKSVDVGEEYNGRVILDKALRDGGSLTLNHSDDAFTILLASDNVSIPEKSKFLYRLKGFSDKWMLTADGQPAVSFTNLSSGDYKLEVKVVNRDGTQSDIVSTLDIHVNPPFYLSIWAILFYVVLVAVLLYYAKIIFLRRQKEKFMIEQVKRDAEQSKHLDEMKLNFFTNVSHELRTPITLIISPLNNMIKNETDGDNKNMLELIQRNAKRLLNMVNQILDFRKMDENQQQLNLLTGDIVEFVKNICNTFNKLVSKDITLTFYSSVGYLFMSFDDDKIGKIINNLLSNAYKFTPSGGRIDVSMRVISNNDSEGKNIDMLEMKVSDTGVGINDEEKTHVFDRFYQVNSEKGQTYGGSGIGLSLVKTFVDMHGGTVSVSDNPGGGAVFVIYLPIRHDSTQTVFRTEKLVEKSNEEVRLVLNHDENNVNNKDIPAIPVYANLAKSDVLVVDDSDDFLSFMTEVLSTDYNVRVAHNGIEALKLVAEKKPDIILSDVMMPEMDGNQLCKELKSDINTSGIPFIILTARMAQEHKIEGLENGADDYITKPFNMDLLNLKIQNLIKWHKGPRQKLIKPKIKQLEITSVDQQMVNDATKYVEDNLDNTDISVETLSADLNMSRVQLYKRLLSVTGTTPSEFIRTIRLQHAEQLLRQSQQGVSEIAYQVGFNNPRYFSKYFTEMYGVTPSQYKHKFEKDR</sequence>
<keyword evidence="6" id="KW-0804">Transcription</keyword>
<dbReference type="EC" id="2.7.13.3" evidence="2"/>
<dbReference type="Gene3D" id="3.40.50.2300">
    <property type="match status" value="1"/>
</dbReference>
<evidence type="ECO:0000259" key="12">
    <source>
        <dbReference type="PROSITE" id="PS50110"/>
    </source>
</evidence>
<dbReference type="GO" id="GO:0016301">
    <property type="term" value="F:kinase activity"/>
    <property type="evidence" value="ECO:0007669"/>
    <property type="project" value="UniProtKB-KW"/>
</dbReference>
<evidence type="ECO:0000259" key="10">
    <source>
        <dbReference type="PROSITE" id="PS01124"/>
    </source>
</evidence>
<keyword evidence="5" id="KW-0238">DNA-binding</keyword>
<feature type="domain" description="Histidine kinase" evidence="11">
    <location>
        <begin position="853"/>
        <end position="1077"/>
    </location>
</feature>
<dbReference type="SUPFAM" id="SSF47384">
    <property type="entry name" value="Homodimeric domain of signal transducing histidine kinase"/>
    <property type="match status" value="1"/>
</dbReference>
<dbReference type="Gene3D" id="1.10.10.60">
    <property type="entry name" value="Homeodomain-like"/>
    <property type="match status" value="2"/>
</dbReference>
<dbReference type="SUPFAM" id="SSF55874">
    <property type="entry name" value="ATPase domain of HSP90 chaperone/DNA topoisomerase II/histidine kinase"/>
    <property type="match status" value="1"/>
</dbReference>
<dbReference type="InterPro" id="IPR009057">
    <property type="entry name" value="Homeodomain-like_sf"/>
</dbReference>
<dbReference type="PANTHER" id="PTHR43547:SF2">
    <property type="entry name" value="HYBRID SIGNAL TRANSDUCTION HISTIDINE KINASE C"/>
    <property type="match status" value="1"/>
</dbReference>
<dbReference type="Gene3D" id="2.60.40.10">
    <property type="entry name" value="Immunoglobulins"/>
    <property type="match status" value="1"/>
</dbReference>
<protein>
    <recommendedName>
        <fullName evidence="2">histidine kinase</fullName>
        <ecNumber evidence="2">2.7.13.3</ecNumber>
    </recommendedName>
</protein>
<dbReference type="PROSITE" id="PS50110">
    <property type="entry name" value="RESPONSE_REGULATORY"/>
    <property type="match status" value="1"/>
</dbReference>
<feature type="domain" description="HTH araC/xylS-type" evidence="10">
    <location>
        <begin position="1270"/>
        <end position="1369"/>
    </location>
</feature>
<dbReference type="InterPro" id="IPR011123">
    <property type="entry name" value="Y_Y_Y"/>
</dbReference>
<feature type="transmembrane region" description="Helical" evidence="8">
    <location>
        <begin position="795"/>
        <end position="816"/>
    </location>
</feature>
<accession>A0ABM7NZU8</accession>
<dbReference type="InterPro" id="IPR003661">
    <property type="entry name" value="HisK_dim/P_dom"/>
</dbReference>
<feature type="chain" id="PRO_5047158546" description="histidine kinase" evidence="9">
    <location>
        <begin position="23"/>
        <end position="1374"/>
    </location>
</feature>
<keyword evidence="9" id="KW-0732">Signal</keyword>
<dbReference type="InterPro" id="IPR003594">
    <property type="entry name" value="HATPase_dom"/>
</dbReference>
<dbReference type="PANTHER" id="PTHR43547">
    <property type="entry name" value="TWO-COMPONENT HISTIDINE KINASE"/>
    <property type="match status" value="1"/>
</dbReference>
<keyword evidence="8" id="KW-1133">Transmembrane helix</keyword>
<dbReference type="CDD" id="cd00082">
    <property type="entry name" value="HisKA"/>
    <property type="match status" value="1"/>
</dbReference>
<dbReference type="SMART" id="SM00342">
    <property type="entry name" value="HTH_ARAC"/>
    <property type="match status" value="1"/>
</dbReference>
<evidence type="ECO:0000259" key="11">
    <source>
        <dbReference type="PROSITE" id="PS50109"/>
    </source>
</evidence>
<dbReference type="Proteomes" id="UP001319045">
    <property type="component" value="Chromosome"/>
</dbReference>
<evidence type="ECO:0000256" key="1">
    <source>
        <dbReference type="ARBA" id="ARBA00000085"/>
    </source>
</evidence>
<dbReference type="InterPro" id="IPR015943">
    <property type="entry name" value="WD40/YVTN_repeat-like_dom_sf"/>
</dbReference>
<feature type="modified residue" description="4-aspartylphosphate" evidence="7">
    <location>
        <position position="1174"/>
    </location>
</feature>
<dbReference type="Pfam" id="PF00072">
    <property type="entry name" value="Response_reg"/>
    <property type="match status" value="1"/>
</dbReference>
<dbReference type="RefSeq" id="WP_207153623.1">
    <property type="nucleotide sequence ID" value="NZ_AP024484.1"/>
</dbReference>
<keyword evidence="13" id="KW-0418">Kinase</keyword>
<keyword evidence="4" id="KW-0805">Transcription regulation</keyword>
<dbReference type="PROSITE" id="PS01124">
    <property type="entry name" value="HTH_ARAC_FAMILY_2"/>
    <property type="match status" value="1"/>
</dbReference>
<feature type="domain" description="Response regulatory" evidence="12">
    <location>
        <begin position="1126"/>
        <end position="1241"/>
    </location>
</feature>
<dbReference type="SMART" id="SM00448">
    <property type="entry name" value="REC"/>
    <property type="match status" value="1"/>
</dbReference>
<dbReference type="SUPFAM" id="SSF63829">
    <property type="entry name" value="Calcium-dependent phosphotriesterase"/>
    <property type="match status" value="2"/>
</dbReference>
<dbReference type="InterPro" id="IPR036097">
    <property type="entry name" value="HisK_dim/P_sf"/>
</dbReference>